<protein>
    <submittedName>
        <fullName evidence="4">3-methyl-2-oxobutanoate dehydrogenase subunit VorB</fullName>
    </submittedName>
</protein>
<feature type="domain" description="Pyruvate:ferredoxin oxidoreductase core" evidence="3">
    <location>
        <begin position="245"/>
        <end position="338"/>
    </location>
</feature>
<dbReference type="Gene3D" id="3.40.50.920">
    <property type="match status" value="1"/>
</dbReference>
<dbReference type="PANTHER" id="PTHR43088:SF1">
    <property type="entry name" value="SUBUNIT OF PYRUVATE:FLAVODOXIN OXIDOREDUCTASE"/>
    <property type="match status" value="1"/>
</dbReference>
<gene>
    <name evidence="4" type="primary">vorB</name>
    <name evidence="4" type="ORF">ENK44_15835</name>
</gene>
<dbReference type="GO" id="GO:0016491">
    <property type="term" value="F:oxidoreductase activity"/>
    <property type="evidence" value="ECO:0007669"/>
    <property type="project" value="UniProtKB-KW"/>
</dbReference>
<dbReference type="InterPro" id="IPR009014">
    <property type="entry name" value="Transketo_C/PFOR_II"/>
</dbReference>
<dbReference type="PANTHER" id="PTHR43088">
    <property type="entry name" value="SUBUNIT OF PYRUVATE:FLAVODOXIN OXIDOREDUCTASE-RELATED"/>
    <property type="match status" value="1"/>
</dbReference>
<dbReference type="Pfam" id="PF17147">
    <property type="entry name" value="PFOR_II"/>
    <property type="match status" value="1"/>
</dbReference>
<dbReference type="EMBL" id="DRQG01000148">
    <property type="protein sequence ID" value="HGY57179.1"/>
    <property type="molecule type" value="Genomic_DNA"/>
</dbReference>
<dbReference type="InterPro" id="IPR033412">
    <property type="entry name" value="PFOR_II"/>
</dbReference>
<dbReference type="Gene3D" id="3.40.50.970">
    <property type="match status" value="1"/>
</dbReference>
<dbReference type="Proteomes" id="UP000885779">
    <property type="component" value="Unassembled WGS sequence"/>
</dbReference>
<accession>A0A7V4U3P3</accession>
<name>A0A7V4U3P3_CALAY</name>
<dbReference type="SUPFAM" id="SSF52922">
    <property type="entry name" value="TK C-terminal domain-like"/>
    <property type="match status" value="1"/>
</dbReference>
<dbReference type="InterPro" id="IPR052368">
    <property type="entry name" value="2-oxoacid_oxidoreductase"/>
</dbReference>
<dbReference type="CDD" id="cd07034">
    <property type="entry name" value="TPP_PYR_PFOR_IOR-alpha_like"/>
    <property type="match status" value="1"/>
</dbReference>
<reference evidence="4" key="1">
    <citation type="journal article" date="2020" name="mSystems">
        <title>Genome- and Community-Level Interaction Insights into Carbon Utilization and Element Cycling Functions of Hydrothermarchaeota in Hydrothermal Sediment.</title>
        <authorList>
            <person name="Zhou Z."/>
            <person name="Liu Y."/>
            <person name="Xu W."/>
            <person name="Pan J."/>
            <person name="Luo Z.H."/>
            <person name="Li M."/>
        </authorList>
    </citation>
    <scope>NUCLEOTIDE SEQUENCE [LARGE SCALE GENOMIC DNA]</scope>
    <source>
        <strain evidence="4">HyVt-577</strain>
    </source>
</reference>
<comment type="caution">
    <text evidence="4">The sequence shown here is derived from an EMBL/GenBank/DDBJ whole genome shotgun (WGS) entry which is preliminary data.</text>
</comment>
<proteinExistence type="predicted"/>
<feature type="domain" description="Pyruvate flavodoxin/ferredoxin oxidoreductase pyrimidine binding" evidence="2">
    <location>
        <begin position="15"/>
        <end position="235"/>
    </location>
</feature>
<dbReference type="Pfam" id="PF01855">
    <property type="entry name" value="POR_N"/>
    <property type="match status" value="1"/>
</dbReference>
<dbReference type="InterPro" id="IPR002880">
    <property type="entry name" value="Pyrv_Fd/Flavodoxin_OxRdtase_N"/>
</dbReference>
<dbReference type="AlphaFoldDB" id="A0A7V4U3P3"/>
<dbReference type="InterPro" id="IPR029061">
    <property type="entry name" value="THDP-binding"/>
</dbReference>
<organism evidence="4">
    <name type="scientific">Caldithrix abyssi</name>
    <dbReference type="NCBI Taxonomy" id="187145"/>
    <lineage>
        <taxon>Bacteria</taxon>
        <taxon>Pseudomonadati</taxon>
        <taxon>Calditrichota</taxon>
        <taxon>Calditrichia</taxon>
        <taxon>Calditrichales</taxon>
        <taxon>Calditrichaceae</taxon>
        <taxon>Caldithrix</taxon>
    </lineage>
</organism>
<evidence type="ECO:0000313" key="4">
    <source>
        <dbReference type="EMBL" id="HGY57179.1"/>
    </source>
</evidence>
<dbReference type="SUPFAM" id="SSF52518">
    <property type="entry name" value="Thiamin diphosphate-binding fold (THDP-binding)"/>
    <property type="match status" value="1"/>
</dbReference>
<keyword evidence="1" id="KW-0560">Oxidoreductase</keyword>
<evidence type="ECO:0000256" key="1">
    <source>
        <dbReference type="ARBA" id="ARBA00023002"/>
    </source>
</evidence>
<sequence length="351" mass="38578">MAKILLKGNDAIIRGAILAGCRIYFGYPITPASEIAEAAAKYIPKVGGTFLQAESEVAAINMVYGAAGAGARVMTASSSPGISLKQEGVSYLAGAELPCVIVDVMRGGPGLGNIAPEQSDYNQIVKGGGHGNYKCPVLAPNSGQEMSDLTQLAFDLAEKYRTPVYILADGYTGQMMEPVEFGEPRTEFPRHDWALYGDAESKKNLISSIYLDPDELEEHNRKLQRKYAEIEKNELRYEAFMLDDAEYVVMGFGIVSRILKTVVENLRKEGVKIGLLRPITLFPFPSEKISELADRVKRFLVVELNNGQMVQDVRLHVSGRTPVDFYGRMGGVVPSMQELLEQAKKMTEQDN</sequence>
<dbReference type="NCBIfam" id="NF005507">
    <property type="entry name" value="PRK07119.1"/>
    <property type="match status" value="1"/>
</dbReference>
<evidence type="ECO:0000259" key="2">
    <source>
        <dbReference type="Pfam" id="PF01855"/>
    </source>
</evidence>
<evidence type="ECO:0000259" key="3">
    <source>
        <dbReference type="Pfam" id="PF17147"/>
    </source>
</evidence>